<dbReference type="AlphaFoldDB" id="A0A0N4TKK1"/>
<evidence type="ECO:0000313" key="3">
    <source>
        <dbReference type="WBParaSite" id="BPAG_0000887301-mRNA-1"/>
    </source>
</evidence>
<protein>
    <submittedName>
        <fullName evidence="3">Transposase</fullName>
    </submittedName>
</protein>
<accession>A0A0N4TKK1</accession>
<proteinExistence type="predicted"/>
<name>A0A0N4TKK1_BRUPA</name>
<evidence type="ECO:0000313" key="1">
    <source>
        <dbReference type="EMBL" id="VDN90021.1"/>
    </source>
</evidence>
<dbReference type="WBParaSite" id="BPAG_0000887301-mRNA-1">
    <property type="protein sequence ID" value="BPAG_0000887301-mRNA-1"/>
    <property type="gene ID" value="BPAG_0000887301"/>
</dbReference>
<dbReference type="EMBL" id="UZAD01013142">
    <property type="protein sequence ID" value="VDN90021.1"/>
    <property type="molecule type" value="Genomic_DNA"/>
</dbReference>
<reference evidence="1 2" key="2">
    <citation type="submission" date="2018-11" db="EMBL/GenBank/DDBJ databases">
        <authorList>
            <consortium name="Pathogen Informatics"/>
        </authorList>
    </citation>
    <scope>NUCLEOTIDE SEQUENCE [LARGE SCALE GENOMIC DNA]</scope>
</reference>
<evidence type="ECO:0000313" key="2">
    <source>
        <dbReference type="Proteomes" id="UP000278627"/>
    </source>
</evidence>
<reference evidence="3" key="1">
    <citation type="submission" date="2017-02" db="UniProtKB">
        <authorList>
            <consortium name="WormBaseParasite"/>
        </authorList>
    </citation>
    <scope>IDENTIFICATION</scope>
</reference>
<dbReference type="Proteomes" id="UP000278627">
    <property type="component" value="Unassembled WGS sequence"/>
</dbReference>
<sequence>MRESVEISRESRRKVEIFPNKSKRYEWHKVLSSDRCNVPYFTGGSIVIGFCFASVNEKKTFAHIKKFFAVLGEDR</sequence>
<organism evidence="3">
    <name type="scientific">Brugia pahangi</name>
    <name type="common">Filarial nematode worm</name>
    <dbReference type="NCBI Taxonomy" id="6280"/>
    <lineage>
        <taxon>Eukaryota</taxon>
        <taxon>Metazoa</taxon>
        <taxon>Ecdysozoa</taxon>
        <taxon>Nematoda</taxon>
        <taxon>Chromadorea</taxon>
        <taxon>Rhabditida</taxon>
        <taxon>Spirurina</taxon>
        <taxon>Spiruromorpha</taxon>
        <taxon>Filarioidea</taxon>
        <taxon>Onchocercidae</taxon>
        <taxon>Brugia</taxon>
    </lineage>
</organism>
<gene>
    <name evidence="1" type="ORF">BPAG_LOCUS8835</name>
</gene>
<keyword evidence="2" id="KW-1185">Reference proteome</keyword>